<keyword evidence="14" id="KW-0496">Mitochondrion</keyword>
<dbReference type="EMBL" id="MLAK01000068">
    <property type="protein sequence ID" value="OHT16830.1"/>
    <property type="molecule type" value="Genomic_DNA"/>
</dbReference>
<evidence type="ECO:0000256" key="8">
    <source>
        <dbReference type="ARBA" id="ARBA00022692"/>
    </source>
</evidence>
<reference evidence="21" key="1">
    <citation type="submission" date="2016-10" db="EMBL/GenBank/DDBJ databases">
        <authorList>
            <person name="Benchimol M."/>
            <person name="Almeida L.G."/>
            <person name="Vasconcelos A.T."/>
            <person name="Perreira-Neves A."/>
            <person name="Rosa I.A."/>
            <person name="Tasca T."/>
            <person name="Bogo M.R."/>
            <person name="de Souza W."/>
        </authorList>
    </citation>
    <scope>NUCLEOTIDE SEQUENCE [LARGE SCALE GENOMIC DNA]</scope>
    <source>
        <strain evidence="21">K</strain>
    </source>
</reference>
<comment type="subcellular location">
    <subcellularLocation>
        <location evidence="2">Cytoplasmic vesicle membrane</location>
        <topology evidence="2">Single-pass type I membrane protein</topology>
    </subcellularLocation>
    <subcellularLocation>
        <location evidence="3">Golgi apparatus membrane</location>
    </subcellularLocation>
    <subcellularLocation>
        <location evidence="1">Mitochondrion membrane</location>
        <topology evidence="1">Single-pass membrane protein</topology>
    </subcellularLocation>
    <subcellularLocation>
        <location evidence="4">Preautophagosomal structure membrane</location>
        <topology evidence="4">Single-pass type I membrane protein</topology>
    </subcellularLocation>
</comment>
<comment type="caution">
    <text evidence="21">The sequence shown here is derived from an EMBL/GenBank/DDBJ whole genome shotgun (WGS) entry which is preliminary data.</text>
</comment>
<evidence type="ECO:0000256" key="10">
    <source>
        <dbReference type="ARBA" id="ARBA00022927"/>
    </source>
</evidence>
<dbReference type="InterPro" id="IPR009011">
    <property type="entry name" value="Man6P_isomerase_rcpt-bd_dom_sf"/>
</dbReference>
<feature type="region of interest" description="Disordered" evidence="18">
    <location>
        <begin position="544"/>
        <end position="577"/>
    </location>
</feature>
<gene>
    <name evidence="21" type="ORF">TRFO_12915</name>
</gene>
<dbReference type="VEuPathDB" id="TrichDB:TRFO_12915"/>
<evidence type="ECO:0000256" key="18">
    <source>
        <dbReference type="SAM" id="MobiDB-lite"/>
    </source>
</evidence>
<dbReference type="OrthoDB" id="10560145at2759"/>
<sequence length="1014" mass="112590">MVVTVLNVIVNQDDVISRNRHCRFNIFNKLLKVVNLQNIDFQKFMFFAFISLVLSYNIYRGDCEAILDTYKYDLTKFIGGDPYIITGDDYTYYIRMCPEPGEGDRQDVFLMQCGKGSGKNCIDVITQNSLDYKPRNPQNFSEGLIYFADSEPYTENNNTYKTLDLTFDLICDPTAVDTKIDFTYVIDDQSSIGQITARGRTDAACPKTVPSPTPTPVYEPDCHYTDRKDDDSDIGIDGDLALLNDGPFGVKTHIIVDGVEKTLFYQACERMKCPPTYTCSSDIYSSAWLCDKDERTCDSYGVSVDDINLKPVSSSSLASGMIYRMEETTTGKSVNLTLWCSETYPDGHILWSDKGQINDDTLIIGGQAKEFCLKVIPTPNPPPVGGPCSFRESFNEELVSINLATYNLGNTGWTANVTVDATTSHPNSTLIYQPCGGIMCPADTYCDGDEDAEVWLCYTQNDFRECVGYGLYKNNVSISLYNPTDIDGGLLAHYTGDNRRFADVTIYCNQFLEPDTFELPNYVTLIDRRLSFYVSAKDACPATLPEPTKGPSPSASPVPISWHPKKPTKPVNPTPTPQPTVSPNFFLYDDTKYINLSLDELKQQIFSSKILVSHDKQGDYLNVSWHPWIRLGCPSGYNCGVFKYANMWTCWVEDDKTNYCHPTADNSISLEARLATSGDGISSGFILDYGGGYGFDTKFIVECNGFESESISFDDGADTTYYDDPRLSVIVDSSIACPKNFATPTLPPTPAPTPTIDPNAKPDRSFTSNEYDGKEIRFDLNDYSTYKSTVILSDNGNVIKSVLVYNPSGVQSCPDGYYCVTQEKSSLWNCINSTTRNNICIPIGDDRYGLKFTVPANSNDINKENHINKQTEINELYGIPNKVSVTYGGGYSDTSAIINLICDEGVSGFLFQTIGSIENNNYIYNVNTNAACPVDKSRKVISGGAIFLICVIIICVLYFAIGMIVNYVKDGIIMIPNAGFWNEFGLSISAAVAFLFSCGKTKEITLQSNYDKIT</sequence>
<keyword evidence="7" id="KW-0813">Transport</keyword>
<feature type="domain" description="MRH" evidence="20">
    <location>
        <begin position="386"/>
        <end position="542"/>
    </location>
</feature>
<keyword evidence="15 19" id="KW-0472">Membrane</keyword>
<keyword evidence="9" id="KW-0732">Signal</keyword>
<evidence type="ECO:0000256" key="7">
    <source>
        <dbReference type="ARBA" id="ARBA00022448"/>
    </source>
</evidence>
<dbReference type="SUPFAM" id="SSF50911">
    <property type="entry name" value="Mannose 6-phosphate receptor domain"/>
    <property type="match status" value="1"/>
</dbReference>
<organism evidence="21 22">
    <name type="scientific">Tritrichomonas foetus</name>
    <dbReference type="NCBI Taxonomy" id="1144522"/>
    <lineage>
        <taxon>Eukaryota</taxon>
        <taxon>Metamonada</taxon>
        <taxon>Parabasalia</taxon>
        <taxon>Tritrichomonadida</taxon>
        <taxon>Tritrichomonadidae</taxon>
        <taxon>Tritrichomonas</taxon>
    </lineage>
</organism>
<comment type="similarity">
    <text evidence="5">Belongs to the ATG27 family.</text>
</comment>
<evidence type="ECO:0000256" key="15">
    <source>
        <dbReference type="ARBA" id="ARBA00023136"/>
    </source>
</evidence>
<evidence type="ECO:0000256" key="13">
    <source>
        <dbReference type="ARBA" id="ARBA00023034"/>
    </source>
</evidence>
<evidence type="ECO:0000256" key="2">
    <source>
        <dbReference type="ARBA" id="ARBA00004358"/>
    </source>
</evidence>
<proteinExistence type="inferred from homology"/>
<evidence type="ECO:0000256" key="14">
    <source>
        <dbReference type="ARBA" id="ARBA00023128"/>
    </source>
</evidence>
<dbReference type="InterPro" id="IPR018939">
    <property type="entry name" value="Autophagy-rel_prot_27"/>
</dbReference>
<dbReference type="PANTHER" id="PTHR15071">
    <property type="entry name" value="MANNOSE-6-PHOSPHATE RECEPTOR FAMILY MEMBER"/>
    <property type="match status" value="1"/>
</dbReference>
<evidence type="ECO:0000256" key="6">
    <source>
        <dbReference type="ARBA" id="ARBA00013776"/>
    </source>
</evidence>
<evidence type="ECO:0000256" key="3">
    <source>
        <dbReference type="ARBA" id="ARBA00004394"/>
    </source>
</evidence>
<dbReference type="PROSITE" id="PS51914">
    <property type="entry name" value="MRH"/>
    <property type="match status" value="1"/>
</dbReference>
<dbReference type="Pfam" id="PF09451">
    <property type="entry name" value="ATG27"/>
    <property type="match status" value="1"/>
</dbReference>
<dbReference type="GeneID" id="94831629"/>
<keyword evidence="13" id="KW-0333">Golgi apparatus</keyword>
<feature type="compositionally biased region" description="Pro residues" evidence="18">
    <location>
        <begin position="745"/>
        <end position="755"/>
    </location>
</feature>
<evidence type="ECO:0000256" key="16">
    <source>
        <dbReference type="ARBA" id="ARBA00023157"/>
    </source>
</evidence>
<dbReference type="GO" id="GO:0010008">
    <property type="term" value="C:endosome membrane"/>
    <property type="evidence" value="ECO:0007669"/>
    <property type="project" value="UniProtKB-SubCell"/>
</dbReference>
<feature type="transmembrane region" description="Helical" evidence="19">
    <location>
        <begin position="945"/>
        <end position="968"/>
    </location>
</feature>
<accession>A0A1J4L4G1</accession>
<evidence type="ECO:0000313" key="21">
    <source>
        <dbReference type="EMBL" id="OHT16830.1"/>
    </source>
</evidence>
<evidence type="ECO:0000256" key="17">
    <source>
        <dbReference type="ARBA" id="ARBA00023329"/>
    </source>
</evidence>
<keyword evidence="22" id="KW-1185">Reference proteome</keyword>
<name>A0A1J4L4G1_9EUKA</name>
<evidence type="ECO:0000256" key="1">
    <source>
        <dbReference type="ARBA" id="ARBA00004304"/>
    </source>
</evidence>
<feature type="region of interest" description="Disordered" evidence="18">
    <location>
        <begin position="745"/>
        <end position="769"/>
    </location>
</feature>
<keyword evidence="11 19" id="KW-1133">Transmembrane helix</keyword>
<evidence type="ECO:0000256" key="4">
    <source>
        <dbReference type="ARBA" id="ARBA00004472"/>
    </source>
</evidence>
<evidence type="ECO:0000256" key="12">
    <source>
        <dbReference type="ARBA" id="ARBA00023006"/>
    </source>
</evidence>
<dbReference type="InterPro" id="IPR044865">
    <property type="entry name" value="MRH_dom"/>
</dbReference>
<dbReference type="PANTHER" id="PTHR15071:SF0">
    <property type="entry name" value="MANNOSE 6-PHOSPHATE RECEPTOR-LIKE PROTEIN 1"/>
    <property type="match status" value="1"/>
</dbReference>
<evidence type="ECO:0000256" key="5">
    <source>
        <dbReference type="ARBA" id="ARBA00005363"/>
    </source>
</evidence>
<dbReference type="Proteomes" id="UP000179807">
    <property type="component" value="Unassembled WGS sequence"/>
</dbReference>
<keyword evidence="8 19" id="KW-0812">Transmembrane</keyword>
<evidence type="ECO:0000256" key="11">
    <source>
        <dbReference type="ARBA" id="ARBA00022989"/>
    </source>
</evidence>
<keyword evidence="16" id="KW-1015">Disulfide bond</keyword>
<dbReference type="GO" id="GO:0000139">
    <property type="term" value="C:Golgi membrane"/>
    <property type="evidence" value="ECO:0007669"/>
    <property type="project" value="UniProtKB-SubCell"/>
</dbReference>
<evidence type="ECO:0000313" key="22">
    <source>
        <dbReference type="Proteomes" id="UP000179807"/>
    </source>
</evidence>
<protein>
    <recommendedName>
        <fullName evidence="6">Autophagy-related protein 27</fullName>
    </recommendedName>
</protein>
<dbReference type="Gene3D" id="2.70.130.10">
    <property type="entry name" value="Mannose-6-phosphate receptor binding domain"/>
    <property type="match status" value="1"/>
</dbReference>
<keyword evidence="17" id="KW-0968">Cytoplasmic vesicle</keyword>
<evidence type="ECO:0000259" key="20">
    <source>
        <dbReference type="PROSITE" id="PS51914"/>
    </source>
</evidence>
<keyword evidence="10" id="KW-0653">Protein transport</keyword>
<dbReference type="RefSeq" id="XP_068369966.1">
    <property type="nucleotide sequence ID" value="XM_068496925.1"/>
</dbReference>
<dbReference type="AlphaFoldDB" id="A0A1J4L4G1"/>
<keyword evidence="12" id="KW-0072">Autophagy</keyword>
<evidence type="ECO:0000256" key="9">
    <source>
        <dbReference type="ARBA" id="ARBA00022729"/>
    </source>
</evidence>
<evidence type="ECO:0000256" key="19">
    <source>
        <dbReference type="SAM" id="Phobius"/>
    </source>
</evidence>